<feature type="region of interest" description="Disordered" evidence="4">
    <location>
        <begin position="616"/>
        <end position="644"/>
    </location>
</feature>
<evidence type="ECO:0000256" key="2">
    <source>
        <dbReference type="ARBA" id="ARBA00023026"/>
    </source>
</evidence>
<dbReference type="PROSITE" id="PS51782">
    <property type="entry name" value="LYSM"/>
    <property type="match status" value="5"/>
</dbReference>
<dbReference type="EMBL" id="AZGY01000003">
    <property type="protein sequence ID" value="KZZ99737.1"/>
    <property type="molecule type" value="Genomic_DNA"/>
</dbReference>
<reference evidence="7 8" key="1">
    <citation type="journal article" date="2016" name="Genome Biol. Evol.">
        <title>Divergent and convergent evolution of fungal pathogenicity.</title>
        <authorList>
            <person name="Shang Y."/>
            <person name="Xiao G."/>
            <person name="Zheng P."/>
            <person name="Cen K."/>
            <person name="Zhan S."/>
            <person name="Wang C."/>
        </authorList>
    </citation>
    <scope>NUCLEOTIDE SEQUENCE [LARGE SCALE GENOMIC DNA]</scope>
    <source>
        <strain evidence="7 8">RCEF 2490</strain>
    </source>
</reference>
<proteinExistence type="inferred from homology"/>
<protein>
    <submittedName>
        <fullName evidence="7">LysM domain protein</fullName>
    </submittedName>
</protein>
<keyword evidence="8" id="KW-1185">Reference proteome</keyword>
<feature type="signal peptide" evidence="5">
    <location>
        <begin position="1"/>
        <end position="21"/>
    </location>
</feature>
<keyword evidence="2" id="KW-0843">Virulence</keyword>
<evidence type="ECO:0000256" key="4">
    <source>
        <dbReference type="SAM" id="MobiDB-lite"/>
    </source>
</evidence>
<feature type="domain" description="LysM" evidence="6">
    <location>
        <begin position="727"/>
        <end position="773"/>
    </location>
</feature>
<name>A0A168FD00_9HYPO</name>
<organism evidence="7 8">
    <name type="scientific">Moelleriella libera RCEF 2490</name>
    <dbReference type="NCBI Taxonomy" id="1081109"/>
    <lineage>
        <taxon>Eukaryota</taxon>
        <taxon>Fungi</taxon>
        <taxon>Dikarya</taxon>
        <taxon>Ascomycota</taxon>
        <taxon>Pezizomycotina</taxon>
        <taxon>Sordariomycetes</taxon>
        <taxon>Hypocreomycetidae</taxon>
        <taxon>Hypocreales</taxon>
        <taxon>Clavicipitaceae</taxon>
        <taxon>Moelleriella</taxon>
    </lineage>
</organism>
<keyword evidence="5" id="KW-0732">Signal</keyword>
<feature type="domain" description="LysM" evidence="6">
    <location>
        <begin position="472"/>
        <end position="524"/>
    </location>
</feature>
<feature type="domain" description="LysM" evidence="6">
    <location>
        <begin position="649"/>
        <end position="695"/>
    </location>
</feature>
<dbReference type="OrthoDB" id="5985073at2759"/>
<dbReference type="InterPro" id="IPR018392">
    <property type="entry name" value="LysM"/>
</dbReference>
<dbReference type="InterPro" id="IPR052210">
    <property type="entry name" value="LysM1-like"/>
</dbReference>
<evidence type="ECO:0000256" key="1">
    <source>
        <dbReference type="ARBA" id="ARBA00022669"/>
    </source>
</evidence>
<feature type="domain" description="LysM" evidence="6">
    <location>
        <begin position="223"/>
        <end position="270"/>
    </location>
</feature>
<dbReference type="PANTHER" id="PTHR34997:SF1">
    <property type="entry name" value="PEPTIDOGLYCAN-BINDING LYSIN DOMAIN"/>
    <property type="match status" value="1"/>
</dbReference>
<gene>
    <name evidence="7" type="ORF">AAL_02309</name>
</gene>
<evidence type="ECO:0000256" key="5">
    <source>
        <dbReference type="SAM" id="SignalP"/>
    </source>
</evidence>
<evidence type="ECO:0000259" key="6">
    <source>
        <dbReference type="PROSITE" id="PS51782"/>
    </source>
</evidence>
<feature type="compositionally biased region" description="Low complexity" evidence="4">
    <location>
        <begin position="616"/>
        <end position="642"/>
    </location>
</feature>
<feature type="domain" description="LysM" evidence="6">
    <location>
        <begin position="366"/>
        <end position="412"/>
    </location>
</feature>
<dbReference type="STRING" id="1081109.A0A168FD00"/>
<dbReference type="CDD" id="cd00118">
    <property type="entry name" value="LysM"/>
    <property type="match status" value="5"/>
</dbReference>
<dbReference type="InterPro" id="IPR036779">
    <property type="entry name" value="LysM_dom_sf"/>
</dbReference>
<dbReference type="SMART" id="SM00257">
    <property type="entry name" value="LysM"/>
    <property type="match status" value="5"/>
</dbReference>
<dbReference type="GO" id="GO:0008061">
    <property type="term" value="F:chitin binding"/>
    <property type="evidence" value="ECO:0007669"/>
    <property type="project" value="UniProtKB-KW"/>
</dbReference>
<comment type="similarity">
    <text evidence="3">Belongs to the secreted LysM effector family.</text>
</comment>
<comment type="caution">
    <text evidence="7">The sequence shown here is derived from an EMBL/GenBank/DDBJ whole genome shotgun (WGS) entry which is preliminary data.</text>
</comment>
<keyword evidence="1" id="KW-0147">Chitin-binding</keyword>
<dbReference type="PANTHER" id="PTHR34997">
    <property type="entry name" value="AM15"/>
    <property type="match status" value="1"/>
</dbReference>
<evidence type="ECO:0000313" key="8">
    <source>
        <dbReference type="Proteomes" id="UP000078544"/>
    </source>
</evidence>
<evidence type="ECO:0000313" key="7">
    <source>
        <dbReference type="EMBL" id="KZZ99737.1"/>
    </source>
</evidence>
<accession>A0A168FD00</accession>
<sequence length="777" mass="80984">MAYKFTFWLTGLGLAIPQALAQLLNNTFIPFPSLAVSSACSNALNTSVSCPAFLSSISYSKEILSSELAGGLCVDSCLSSLLSARSTIAKACNQPSDIMVVEQVAYPATFMVDEYILAYNTSCGKDANGNLCDPQILSWQAAAGGSLNDSSACSACYLQSQRNSLNGPLGYDADAAAMYASLTSICNATSGYAVTSPTTYAYNATATTQPATTTRAAPPQCSGGYTVQASDTCNSVARSMGVSTYNLLQYNGLDIYCRNFNASVGQSLCQPPQCPLYAWQALDTCASVVRPLSNVTIPQFLAWNPNFNSLCQNSLSFVGYWVCLGNPGGTLSQPSATTTGAGGSAVTTAQPAPTNSVNGTTTKCGRWYTVQDGDNCGKVSITAGIALSNFYFLNPQINSNCTNLWLGNAYCVAPVGDISTYPGYPQTTPLITVTSASFPPVDTGIPTASSSPGYVATTSLLPTASGTIPGCDTYKNANGSGGHDSCSDISANYLVSVDQLQKWNPSLSKNASDCTLQPGFSYCVVQNSTENGPPPKYCLSVNATMPSTISSCTCFTAVQGYLAGDYGCTALASDYSISLSDLKTWNPWLGSDCDSGLYANLNASDSRSVCIGIKGSTGPSSSSSIPQSSTTTSQSMGPTQSGEVSGCQQHYTVKSGDSCAAIDSQFGITFAQLYSWNPSIGDNCQYLVIGSSYCVKGPATSATSSPPSSTSPLMGPTQSGEVSGCQEHYTVKSGDSCSAIQSTYNITFSQFYKWNPSIGSNCQYLVIGDAYCVKAPS</sequence>
<dbReference type="Gene3D" id="3.10.350.10">
    <property type="entry name" value="LysM domain"/>
    <property type="match status" value="7"/>
</dbReference>
<dbReference type="Pfam" id="PF01476">
    <property type="entry name" value="LysM"/>
    <property type="match status" value="4"/>
</dbReference>
<dbReference type="SUPFAM" id="SSF54106">
    <property type="entry name" value="LysM domain"/>
    <property type="match status" value="4"/>
</dbReference>
<dbReference type="AlphaFoldDB" id="A0A168FD00"/>
<evidence type="ECO:0000256" key="3">
    <source>
        <dbReference type="ARBA" id="ARBA00044955"/>
    </source>
</evidence>
<dbReference type="Proteomes" id="UP000078544">
    <property type="component" value="Unassembled WGS sequence"/>
</dbReference>
<feature type="chain" id="PRO_5007896865" evidence="5">
    <location>
        <begin position="22"/>
        <end position="777"/>
    </location>
</feature>